<protein>
    <submittedName>
        <fullName evidence="1">Glycoside hydrolase family 16 protein</fullName>
    </submittedName>
</protein>
<keyword evidence="2" id="KW-1185">Reference proteome</keyword>
<keyword evidence="1" id="KW-0378">Hydrolase</keyword>
<dbReference type="Proteomes" id="UP000799421">
    <property type="component" value="Unassembled WGS sequence"/>
</dbReference>
<gene>
    <name evidence="1" type="ORF">K470DRAFT_261053</name>
</gene>
<dbReference type="GO" id="GO:0016787">
    <property type="term" value="F:hydrolase activity"/>
    <property type="evidence" value="ECO:0007669"/>
    <property type="project" value="UniProtKB-KW"/>
</dbReference>
<dbReference type="Pfam" id="PF26113">
    <property type="entry name" value="GH16_XgeA"/>
    <property type="match status" value="1"/>
</dbReference>
<sequence>MGEIDIIEGTNDEQFNIITLHTDTGCAVTLPAPMQGTLIRKDCCTNAVEYDGCGIKAPVSESVSETSFPTAVHDFNALGSGLYVTYWSSAGIKIYPSREKRYRLT</sequence>
<dbReference type="Gene3D" id="2.60.120.200">
    <property type="match status" value="1"/>
</dbReference>
<organism evidence="1 2">
    <name type="scientific">Piedraia hortae CBS 480.64</name>
    <dbReference type="NCBI Taxonomy" id="1314780"/>
    <lineage>
        <taxon>Eukaryota</taxon>
        <taxon>Fungi</taxon>
        <taxon>Dikarya</taxon>
        <taxon>Ascomycota</taxon>
        <taxon>Pezizomycotina</taxon>
        <taxon>Dothideomycetes</taxon>
        <taxon>Dothideomycetidae</taxon>
        <taxon>Capnodiales</taxon>
        <taxon>Piedraiaceae</taxon>
        <taxon>Piedraia</taxon>
    </lineage>
</organism>
<dbReference type="AlphaFoldDB" id="A0A6A7BP94"/>
<dbReference type="OrthoDB" id="192832at2759"/>
<evidence type="ECO:0000313" key="1">
    <source>
        <dbReference type="EMBL" id="KAF2857163.1"/>
    </source>
</evidence>
<reference evidence="1" key="1">
    <citation type="journal article" date="2020" name="Stud. Mycol.">
        <title>101 Dothideomycetes genomes: a test case for predicting lifestyles and emergence of pathogens.</title>
        <authorList>
            <person name="Haridas S."/>
            <person name="Albert R."/>
            <person name="Binder M."/>
            <person name="Bloem J."/>
            <person name="Labutti K."/>
            <person name="Salamov A."/>
            <person name="Andreopoulos B."/>
            <person name="Baker S."/>
            <person name="Barry K."/>
            <person name="Bills G."/>
            <person name="Bluhm B."/>
            <person name="Cannon C."/>
            <person name="Castanera R."/>
            <person name="Culley D."/>
            <person name="Daum C."/>
            <person name="Ezra D."/>
            <person name="Gonzalez J."/>
            <person name="Henrissat B."/>
            <person name="Kuo A."/>
            <person name="Liang C."/>
            <person name="Lipzen A."/>
            <person name="Lutzoni F."/>
            <person name="Magnuson J."/>
            <person name="Mondo S."/>
            <person name="Nolan M."/>
            <person name="Ohm R."/>
            <person name="Pangilinan J."/>
            <person name="Park H.-J."/>
            <person name="Ramirez L."/>
            <person name="Alfaro M."/>
            <person name="Sun H."/>
            <person name="Tritt A."/>
            <person name="Yoshinaga Y."/>
            <person name="Zwiers L.-H."/>
            <person name="Turgeon B."/>
            <person name="Goodwin S."/>
            <person name="Spatafora J."/>
            <person name="Crous P."/>
            <person name="Grigoriev I."/>
        </authorList>
    </citation>
    <scope>NUCLEOTIDE SEQUENCE</scope>
    <source>
        <strain evidence="1">CBS 480.64</strain>
    </source>
</reference>
<accession>A0A6A7BP94</accession>
<evidence type="ECO:0000313" key="2">
    <source>
        <dbReference type="Proteomes" id="UP000799421"/>
    </source>
</evidence>
<dbReference type="EMBL" id="MU006061">
    <property type="protein sequence ID" value="KAF2857163.1"/>
    <property type="molecule type" value="Genomic_DNA"/>
</dbReference>
<proteinExistence type="predicted"/>
<name>A0A6A7BP94_9PEZI</name>